<keyword evidence="4" id="KW-1185">Reference proteome</keyword>
<protein>
    <submittedName>
        <fullName evidence="3">Uncharacterized protein</fullName>
    </submittedName>
</protein>
<feature type="compositionally biased region" description="Basic and acidic residues" evidence="2">
    <location>
        <begin position="11"/>
        <end position="23"/>
    </location>
</feature>
<keyword evidence="1" id="KW-0175">Coiled coil</keyword>
<evidence type="ECO:0000256" key="2">
    <source>
        <dbReference type="SAM" id="MobiDB-lite"/>
    </source>
</evidence>
<dbReference type="Proteomes" id="UP000824998">
    <property type="component" value="Unassembled WGS sequence"/>
</dbReference>
<dbReference type="OrthoDB" id="303107at2759"/>
<dbReference type="AlphaFoldDB" id="A0A9P7YSH2"/>
<feature type="compositionally biased region" description="Basic and acidic residues" evidence="2">
    <location>
        <begin position="34"/>
        <end position="51"/>
    </location>
</feature>
<reference evidence="3" key="1">
    <citation type="journal article" date="2021" name="IMA Fungus">
        <title>Genomic characterization of three marine fungi, including Emericellopsis atlantica sp. nov. with signatures of a generalist lifestyle and marine biomass degradation.</title>
        <authorList>
            <person name="Hagestad O.C."/>
            <person name="Hou L."/>
            <person name="Andersen J.H."/>
            <person name="Hansen E.H."/>
            <person name="Altermark B."/>
            <person name="Li C."/>
            <person name="Kuhnert E."/>
            <person name="Cox R.J."/>
            <person name="Crous P.W."/>
            <person name="Spatafora J.W."/>
            <person name="Lail K."/>
            <person name="Amirebrahimi M."/>
            <person name="Lipzen A."/>
            <person name="Pangilinan J."/>
            <person name="Andreopoulos W."/>
            <person name="Hayes R.D."/>
            <person name="Ng V."/>
            <person name="Grigoriev I.V."/>
            <person name="Jackson S.A."/>
            <person name="Sutton T.D.S."/>
            <person name="Dobson A.D.W."/>
            <person name="Rama T."/>
        </authorList>
    </citation>
    <scope>NUCLEOTIDE SEQUENCE</scope>
    <source>
        <strain evidence="3">TRa018bII</strain>
    </source>
</reference>
<evidence type="ECO:0000256" key="1">
    <source>
        <dbReference type="SAM" id="Coils"/>
    </source>
</evidence>
<feature type="compositionally biased region" description="Polar residues" evidence="2">
    <location>
        <begin position="52"/>
        <end position="70"/>
    </location>
</feature>
<dbReference type="EMBL" id="MU251363">
    <property type="protein sequence ID" value="KAG9238926.1"/>
    <property type="molecule type" value="Genomic_DNA"/>
</dbReference>
<sequence length="735" mass="83093">MRTKIPTGGSKFEEEPQLERENDLSFQQACTSNKHKDCTESVGHDDSDEFQHSNQDNHFTQVSDESSTGSKECYEAKENRGEKTYSSRVFSDEQSIHLLACVDFSIQHKNIDFYSFAIERLGGEPRLSENQIRSKLIPYGRLQRLDVRMKVKLILEQGTKVLPDVQGISQVPAIIHALEKEYTLEHSKSIFPESSSVMKRSALNRKPQPLPMETITIKRILESEERNEFHPSKRSKVMPDSGSLSDFTKSKTNSPPQEKYPRTSSHLLPNHGELESQVTERFPQDKHTESFHELGSASTNPSVIIPVGGKSGKISVLPPASGVLRRRATSSLANQKVLPPPKDLVSSTKTIPIETSNLRMLSTPTDGPRLKSALDRINQLEEKLLLQRREFGQVQERKDTLEKELRTVKRVYETTQKHLHETLLQKETKIEDLLDQIKGCARISGFYQPKLSSTPRRNLNVSMTKGFGEIFRLSEDATVRCGQDRLILMGSMHKHHDLQELLCHALNQTDEKIMRAALKTASKVPRSLVRALTSVALQRWVFETDLPLRQVGDYPILCLYRQILRLDSKDGAITVKNIDFIAKSKLSIPGHELEVLAQKLTSRLTCALAPLFTQAPLEEKQVYLGIANWGHKDEFFQHRNRKFVQMFTEALKCKDGSRFNHQDYEILMVAPGTAFDPDSMVVGDRFGGIALDENSVIPEDKKVEICTSAGVKSFDNIIAAHSKVKCDLEVEQFPG</sequence>
<proteinExistence type="predicted"/>
<comment type="caution">
    <text evidence="3">The sequence shown here is derived from an EMBL/GenBank/DDBJ whole genome shotgun (WGS) entry which is preliminary data.</text>
</comment>
<evidence type="ECO:0000313" key="4">
    <source>
        <dbReference type="Proteomes" id="UP000824998"/>
    </source>
</evidence>
<evidence type="ECO:0000313" key="3">
    <source>
        <dbReference type="EMBL" id="KAG9238926.1"/>
    </source>
</evidence>
<gene>
    <name evidence="3" type="ORF">BJ875DRAFT_529239</name>
</gene>
<feature type="compositionally biased region" description="Basic and acidic residues" evidence="2">
    <location>
        <begin position="282"/>
        <end position="292"/>
    </location>
</feature>
<feature type="compositionally biased region" description="Basic and acidic residues" evidence="2">
    <location>
        <begin position="221"/>
        <end position="231"/>
    </location>
</feature>
<name>A0A9P7YSH2_9HELO</name>
<feature type="compositionally biased region" description="Polar residues" evidence="2">
    <location>
        <begin position="242"/>
        <end position="267"/>
    </location>
</feature>
<accession>A0A9P7YSH2</accession>
<feature type="region of interest" description="Disordered" evidence="2">
    <location>
        <begin position="1"/>
        <end position="78"/>
    </location>
</feature>
<feature type="region of interest" description="Disordered" evidence="2">
    <location>
        <begin position="221"/>
        <end position="297"/>
    </location>
</feature>
<feature type="coiled-coil region" evidence="1">
    <location>
        <begin position="370"/>
        <end position="397"/>
    </location>
</feature>
<organism evidence="3 4">
    <name type="scientific">Amylocarpus encephaloides</name>
    <dbReference type="NCBI Taxonomy" id="45428"/>
    <lineage>
        <taxon>Eukaryota</taxon>
        <taxon>Fungi</taxon>
        <taxon>Dikarya</taxon>
        <taxon>Ascomycota</taxon>
        <taxon>Pezizomycotina</taxon>
        <taxon>Leotiomycetes</taxon>
        <taxon>Helotiales</taxon>
        <taxon>Helotiales incertae sedis</taxon>
        <taxon>Amylocarpus</taxon>
    </lineage>
</organism>